<evidence type="ECO:0008006" key="3">
    <source>
        <dbReference type="Google" id="ProtNLM"/>
    </source>
</evidence>
<gene>
    <name evidence="1" type="ORF">GCM10010430_76790</name>
</gene>
<keyword evidence="2" id="KW-1185">Reference proteome</keyword>
<name>A0ABP5RZ36_9ACTN</name>
<dbReference type="EMBL" id="BAAATR010000068">
    <property type="protein sequence ID" value="GAA2279446.1"/>
    <property type="molecule type" value="Genomic_DNA"/>
</dbReference>
<organism evidence="1 2">
    <name type="scientific">Kitasatospora cystarginea</name>
    <dbReference type="NCBI Taxonomy" id="58350"/>
    <lineage>
        <taxon>Bacteria</taxon>
        <taxon>Bacillati</taxon>
        <taxon>Actinomycetota</taxon>
        <taxon>Actinomycetes</taxon>
        <taxon>Kitasatosporales</taxon>
        <taxon>Streptomycetaceae</taxon>
        <taxon>Kitasatospora</taxon>
    </lineage>
</organism>
<reference evidence="2" key="1">
    <citation type="journal article" date="2019" name="Int. J. Syst. Evol. Microbiol.">
        <title>The Global Catalogue of Microorganisms (GCM) 10K type strain sequencing project: providing services to taxonomists for standard genome sequencing and annotation.</title>
        <authorList>
            <consortium name="The Broad Institute Genomics Platform"/>
            <consortium name="The Broad Institute Genome Sequencing Center for Infectious Disease"/>
            <person name="Wu L."/>
            <person name="Ma J."/>
        </authorList>
    </citation>
    <scope>NUCLEOTIDE SEQUENCE [LARGE SCALE GENOMIC DNA]</scope>
    <source>
        <strain evidence="2">JCM 7356</strain>
    </source>
</reference>
<accession>A0ABP5RZ36</accession>
<dbReference type="RefSeq" id="WP_344641196.1">
    <property type="nucleotide sequence ID" value="NZ_BAAATR010000068.1"/>
</dbReference>
<dbReference type="Proteomes" id="UP001500305">
    <property type="component" value="Unassembled WGS sequence"/>
</dbReference>
<sequence>MGSGTFWIDLHEVEAAARKIESIVRELESGTARVESAVRRVPQAGYGTDQLGRALSGSGSGAGGLVEHQQQALQGIHRYLRNSAAMAENLLLMCRRYRETDGANAAALQSGGPS</sequence>
<comment type="caution">
    <text evidence="1">The sequence shown here is derived from an EMBL/GenBank/DDBJ whole genome shotgun (WGS) entry which is preliminary data.</text>
</comment>
<proteinExistence type="predicted"/>
<protein>
    <recommendedName>
        <fullName evidence="3">PE family protein</fullName>
    </recommendedName>
</protein>
<evidence type="ECO:0000313" key="2">
    <source>
        <dbReference type="Proteomes" id="UP001500305"/>
    </source>
</evidence>
<dbReference type="Gene3D" id="1.10.287.1060">
    <property type="entry name" value="ESAT-6-like"/>
    <property type="match status" value="1"/>
</dbReference>
<evidence type="ECO:0000313" key="1">
    <source>
        <dbReference type="EMBL" id="GAA2279446.1"/>
    </source>
</evidence>